<protein>
    <submittedName>
        <fullName evidence="2">Transcription initiation factor TFIID subunit 12</fullName>
    </submittedName>
</protein>
<reference evidence="2" key="1">
    <citation type="submission" date="2016-11" db="UniProtKB">
        <authorList>
            <consortium name="WormBaseParasite"/>
        </authorList>
    </citation>
    <scope>IDENTIFICATION</scope>
    <source>
        <strain evidence="2">KR3021</strain>
    </source>
</reference>
<organism evidence="1 2">
    <name type="scientific">Rhabditophanes sp. KR3021</name>
    <dbReference type="NCBI Taxonomy" id="114890"/>
    <lineage>
        <taxon>Eukaryota</taxon>
        <taxon>Metazoa</taxon>
        <taxon>Ecdysozoa</taxon>
        <taxon>Nematoda</taxon>
        <taxon>Chromadorea</taxon>
        <taxon>Rhabditida</taxon>
        <taxon>Tylenchina</taxon>
        <taxon>Panagrolaimomorpha</taxon>
        <taxon>Strongyloidoidea</taxon>
        <taxon>Alloionematidae</taxon>
        <taxon>Rhabditophanes</taxon>
    </lineage>
</organism>
<evidence type="ECO:0000313" key="1">
    <source>
        <dbReference type="Proteomes" id="UP000095286"/>
    </source>
</evidence>
<proteinExistence type="predicted"/>
<evidence type="ECO:0000313" key="2">
    <source>
        <dbReference type="WBParaSite" id="RSKR_0000873100.1"/>
    </source>
</evidence>
<name>A0AC35U8F7_9BILA</name>
<sequence>MRSQNHLSHDNNDGLMAQNETRSSTQFVSHQKHTMVQRHIIGNNGAHQQPPITLNQITSEQGTFNHFTNPTVHHNYEGDVTKHDQQYRVPSNQEQRFKQQIHYHHQMQLPQPSQHFPFHSPQQGAMRGGIGCVQMYRSHQHLPENMVGASSEDEMGQRMIDGSESQFNCQPTIQHPSTSNTPSKSISTNSPFSTMAAKIPANAPIPNIPPPPSSQSPHQHPTLRNPIQREARATVSVTKRTSPTTILTPHNLVVQENTAIVYQSSNQGLGTTNLVQQPTASPSSASPTSPCHEPSNSTQLMSPTPIPSNCLTSNGGPDSWGKSIKDEFFGPSTVDSKVIAPTTKPGSTHLIDCDMFQHFIRTIDEDLVVDGEVESVLMEMMEEYVDNLLDKSIKMTKHRNGDRVEKEDIQYVLDNYLDTPPSKLTSHHANLPSTSSQPTGCETKHGEGSNKSTKKSYDTKSSSVNDKKSKKI</sequence>
<accession>A0AC35U8F7</accession>
<dbReference type="Proteomes" id="UP000095286">
    <property type="component" value="Unplaced"/>
</dbReference>
<dbReference type="WBParaSite" id="RSKR_0000873100.1">
    <property type="protein sequence ID" value="RSKR_0000873100.1"/>
    <property type="gene ID" value="RSKR_0000873100"/>
</dbReference>